<evidence type="ECO:0000259" key="1">
    <source>
        <dbReference type="Pfam" id="PF13302"/>
    </source>
</evidence>
<evidence type="ECO:0000313" key="2">
    <source>
        <dbReference type="EMBL" id="MCO4292302.1"/>
    </source>
</evidence>
<dbReference type="AlphaFoldDB" id="A0A9X2F0E0"/>
<evidence type="ECO:0000313" key="3">
    <source>
        <dbReference type="Proteomes" id="UP001155182"/>
    </source>
</evidence>
<dbReference type="InterPro" id="IPR000182">
    <property type="entry name" value="GNAT_dom"/>
</dbReference>
<dbReference type="InterPro" id="IPR016181">
    <property type="entry name" value="Acyl_CoA_acyltransferase"/>
</dbReference>
<proteinExistence type="predicted"/>
<name>A0A9X2F0E0_9SPHI</name>
<accession>A0A9X2F0E0</accession>
<feature type="domain" description="N-acetyltransferase" evidence="1">
    <location>
        <begin position="5"/>
        <end position="72"/>
    </location>
</feature>
<sequence length="73" mass="8624">MAIYDKFTQQYAGCTHFVEMVLAHKRTEIGWTWIRPEFQSTGLNKAVKFELLQYAFDVLNLNRIQIKTDELNV</sequence>
<dbReference type="Gene3D" id="3.40.630.30">
    <property type="match status" value="1"/>
</dbReference>
<reference evidence="2" key="1">
    <citation type="submission" date="2022-06" db="EMBL/GenBank/DDBJ databases">
        <title>Solitalea sp. MAHUQ-68 isolated from rhizospheric soil.</title>
        <authorList>
            <person name="Huq M.A."/>
        </authorList>
    </citation>
    <scope>NUCLEOTIDE SEQUENCE</scope>
    <source>
        <strain evidence="2">MAHUQ-68</strain>
    </source>
</reference>
<organism evidence="2 3">
    <name type="scientific">Solitalea agri</name>
    <dbReference type="NCBI Taxonomy" id="2953739"/>
    <lineage>
        <taxon>Bacteria</taxon>
        <taxon>Pseudomonadati</taxon>
        <taxon>Bacteroidota</taxon>
        <taxon>Sphingobacteriia</taxon>
        <taxon>Sphingobacteriales</taxon>
        <taxon>Sphingobacteriaceae</taxon>
        <taxon>Solitalea</taxon>
    </lineage>
</organism>
<dbReference type="GO" id="GO:0016747">
    <property type="term" value="F:acyltransferase activity, transferring groups other than amino-acyl groups"/>
    <property type="evidence" value="ECO:0007669"/>
    <property type="project" value="InterPro"/>
</dbReference>
<dbReference type="PANTHER" id="PTHR43610">
    <property type="entry name" value="BLL6696 PROTEIN"/>
    <property type="match status" value="1"/>
</dbReference>
<protein>
    <submittedName>
        <fullName evidence="2">GNAT family N-acetyltransferase</fullName>
    </submittedName>
</protein>
<dbReference type="Pfam" id="PF13302">
    <property type="entry name" value="Acetyltransf_3"/>
    <property type="match status" value="1"/>
</dbReference>
<comment type="caution">
    <text evidence="2">The sequence shown here is derived from an EMBL/GenBank/DDBJ whole genome shotgun (WGS) entry which is preliminary data.</text>
</comment>
<dbReference type="SUPFAM" id="SSF55729">
    <property type="entry name" value="Acyl-CoA N-acyltransferases (Nat)"/>
    <property type="match status" value="1"/>
</dbReference>
<gene>
    <name evidence="2" type="ORF">NF867_05435</name>
</gene>
<keyword evidence="3" id="KW-1185">Reference proteome</keyword>
<dbReference type="RefSeq" id="WP_252586606.1">
    <property type="nucleotide sequence ID" value="NZ_JAMWYS010000024.1"/>
</dbReference>
<dbReference type="PANTHER" id="PTHR43610:SF1">
    <property type="entry name" value="N-ACETYLTRANSFERASE DOMAIN-CONTAINING PROTEIN"/>
    <property type="match status" value="1"/>
</dbReference>
<dbReference type="Proteomes" id="UP001155182">
    <property type="component" value="Unassembled WGS sequence"/>
</dbReference>
<dbReference type="EMBL" id="JAMWYS010000024">
    <property type="protein sequence ID" value="MCO4292302.1"/>
    <property type="molecule type" value="Genomic_DNA"/>
</dbReference>